<protein>
    <submittedName>
        <fullName evidence="1">Uncharacterized protein</fullName>
    </submittedName>
</protein>
<comment type="caution">
    <text evidence="1">The sequence shown here is derived from an EMBL/GenBank/DDBJ whole genome shotgun (WGS) entry which is preliminary data.</text>
</comment>
<gene>
    <name evidence="1" type="ORF">PIB30_036189</name>
</gene>
<keyword evidence="2" id="KW-1185">Reference proteome</keyword>
<proteinExistence type="predicted"/>
<dbReference type="EMBL" id="JASCZI010060591">
    <property type="protein sequence ID" value="MED6134336.1"/>
    <property type="molecule type" value="Genomic_DNA"/>
</dbReference>
<accession>A0ABU6SDK6</accession>
<evidence type="ECO:0000313" key="1">
    <source>
        <dbReference type="EMBL" id="MED6134336.1"/>
    </source>
</evidence>
<reference evidence="1 2" key="1">
    <citation type="journal article" date="2023" name="Plants (Basel)">
        <title>Bridging the Gap: Combining Genomics and Transcriptomics Approaches to Understand Stylosanthes scabra, an Orphan Legume from the Brazilian Caatinga.</title>
        <authorList>
            <person name="Ferreira-Neto J.R.C."/>
            <person name="da Silva M.D."/>
            <person name="Binneck E."/>
            <person name="de Melo N.F."/>
            <person name="da Silva R.H."/>
            <person name="de Melo A.L.T.M."/>
            <person name="Pandolfi V."/>
            <person name="Bustamante F.O."/>
            <person name="Brasileiro-Vidal A.C."/>
            <person name="Benko-Iseppon A.M."/>
        </authorList>
    </citation>
    <scope>NUCLEOTIDE SEQUENCE [LARGE SCALE GENOMIC DNA]</scope>
    <source>
        <tissue evidence="1">Leaves</tissue>
    </source>
</reference>
<dbReference type="Proteomes" id="UP001341840">
    <property type="component" value="Unassembled WGS sequence"/>
</dbReference>
<name>A0ABU6SDK6_9FABA</name>
<sequence length="86" mass="9359">MRLGAQKADIGGKNAAQGKLGANREGLDQVVEVFGKGAYKLRTVEGAQMPRTWHISNLKRATYKVVGTDSMAPHRTDHPDAELQIT</sequence>
<evidence type="ECO:0000313" key="2">
    <source>
        <dbReference type="Proteomes" id="UP001341840"/>
    </source>
</evidence>
<organism evidence="1 2">
    <name type="scientific">Stylosanthes scabra</name>
    <dbReference type="NCBI Taxonomy" id="79078"/>
    <lineage>
        <taxon>Eukaryota</taxon>
        <taxon>Viridiplantae</taxon>
        <taxon>Streptophyta</taxon>
        <taxon>Embryophyta</taxon>
        <taxon>Tracheophyta</taxon>
        <taxon>Spermatophyta</taxon>
        <taxon>Magnoliopsida</taxon>
        <taxon>eudicotyledons</taxon>
        <taxon>Gunneridae</taxon>
        <taxon>Pentapetalae</taxon>
        <taxon>rosids</taxon>
        <taxon>fabids</taxon>
        <taxon>Fabales</taxon>
        <taxon>Fabaceae</taxon>
        <taxon>Papilionoideae</taxon>
        <taxon>50 kb inversion clade</taxon>
        <taxon>dalbergioids sensu lato</taxon>
        <taxon>Dalbergieae</taxon>
        <taxon>Pterocarpus clade</taxon>
        <taxon>Stylosanthes</taxon>
    </lineage>
</organism>